<dbReference type="Proteomes" id="UP001521116">
    <property type="component" value="Unassembled WGS sequence"/>
</dbReference>
<evidence type="ECO:0000256" key="1">
    <source>
        <dbReference type="SAM" id="MobiDB-lite"/>
    </source>
</evidence>
<organism evidence="2 3">
    <name type="scientific">Neofusicoccum ribis</name>
    <dbReference type="NCBI Taxonomy" id="45134"/>
    <lineage>
        <taxon>Eukaryota</taxon>
        <taxon>Fungi</taxon>
        <taxon>Dikarya</taxon>
        <taxon>Ascomycota</taxon>
        <taxon>Pezizomycotina</taxon>
        <taxon>Dothideomycetes</taxon>
        <taxon>Dothideomycetes incertae sedis</taxon>
        <taxon>Botryosphaeriales</taxon>
        <taxon>Botryosphaeriaceae</taxon>
        <taxon>Neofusicoccum</taxon>
    </lineage>
</organism>
<proteinExistence type="predicted"/>
<evidence type="ECO:0008006" key="4">
    <source>
        <dbReference type="Google" id="ProtNLM"/>
    </source>
</evidence>
<feature type="region of interest" description="Disordered" evidence="1">
    <location>
        <begin position="257"/>
        <end position="290"/>
    </location>
</feature>
<evidence type="ECO:0000313" key="3">
    <source>
        <dbReference type="Proteomes" id="UP001521116"/>
    </source>
</evidence>
<comment type="caution">
    <text evidence="2">The sequence shown here is derived from an EMBL/GenBank/DDBJ whole genome shotgun (WGS) entry which is preliminary data.</text>
</comment>
<keyword evidence="3" id="KW-1185">Reference proteome</keyword>
<gene>
    <name evidence="2" type="ORF">SLS56_001218</name>
</gene>
<evidence type="ECO:0000313" key="2">
    <source>
        <dbReference type="EMBL" id="KAL1636239.1"/>
    </source>
</evidence>
<dbReference type="EMBL" id="JAJVDC020000007">
    <property type="protein sequence ID" value="KAL1636239.1"/>
    <property type="molecule type" value="Genomic_DNA"/>
</dbReference>
<sequence length="434" mass="47917">MPYVSTAHVQPSSVEDMDQTSHEWYATSMPVNVRLLPSAITLENPQQLTPAKAPYDAQFGFVNPYVTPSVSSASFSPIPEHAKSTGTHTPMINYTTSGADDSSSYPSVSGPVPFSLDYTKPQADVPPRLSIPTHLDYPHSYNFLRGSDNTYTYGFAPPFDSLPPRPRSSPSVFSPVTPGGSRAADHFAWPTATNALGISHAGIDETMYTSASHYQPAVLASSPPQSSAPTPEMLAPQPRRMYAPIAPHPLSLQRLAASTKRGLDDDSEMGESSMKRRKSTASSSGFGGGLQVQELGEEDKLLLKLKDEESLPWKDIAARFQTDIGKTYQIPALQMRLKRLRERLRVWTDVDVKALRLAHDYWREQKFEIIAAKMMEFGASDRWTAKQCARKWAEVDPSATPFMTAQEEHQQAGYSYTASPTEGSSSYMPYMHMP</sequence>
<accession>A0ABR3T9M8</accession>
<protein>
    <recommendedName>
        <fullName evidence="4">Myb-like domain-containing protein</fullName>
    </recommendedName>
</protein>
<reference evidence="2 3" key="1">
    <citation type="submission" date="2024-02" db="EMBL/GenBank/DDBJ databases">
        <title>De novo assembly and annotation of 12 fungi associated with fruit tree decline syndrome in Ontario, Canada.</title>
        <authorList>
            <person name="Sulman M."/>
            <person name="Ellouze W."/>
            <person name="Ilyukhin E."/>
        </authorList>
    </citation>
    <scope>NUCLEOTIDE SEQUENCE [LARGE SCALE GENOMIC DNA]</scope>
    <source>
        <strain evidence="2 3">M1-105</strain>
    </source>
</reference>
<name>A0ABR3T9M8_9PEZI</name>